<proteinExistence type="predicted"/>
<comment type="caution">
    <text evidence="1">The sequence shown here is derived from an EMBL/GenBank/DDBJ whole genome shotgun (WGS) entry which is preliminary data.</text>
</comment>
<sequence>MRKPKPPPPPSCDLPACGPPARYTPVRRARPTGRTIHWSRDPPAREEDARQPRNTCASPFMAICSRLRSLPRAVHLPSSDDQFCYRNRQTAQRLRHLRHRGSPNRFSSTTAREGRPNRDSSRSPPPAVQPSGSRPHQRPTTAQRLRSRRQSESALRAPSPTGL</sequence>
<accession>A0ACB7G3C6</accession>
<keyword evidence="2" id="KW-1185">Reference proteome</keyword>
<name>A0ACB7G3C6_MANES</name>
<evidence type="ECO:0000313" key="1">
    <source>
        <dbReference type="EMBL" id="KAG8634379.1"/>
    </source>
</evidence>
<dbReference type="Proteomes" id="UP000091857">
    <property type="component" value="Chromosome 17"/>
</dbReference>
<dbReference type="EMBL" id="CM004403">
    <property type="protein sequence ID" value="KAG8634379.1"/>
    <property type="molecule type" value="Genomic_DNA"/>
</dbReference>
<gene>
    <name evidence="1" type="ORF">MANES_17G036805v8</name>
</gene>
<protein>
    <submittedName>
        <fullName evidence="1">Uncharacterized protein</fullName>
    </submittedName>
</protein>
<organism evidence="1 2">
    <name type="scientific">Manihot esculenta</name>
    <name type="common">Cassava</name>
    <name type="synonym">Jatropha manihot</name>
    <dbReference type="NCBI Taxonomy" id="3983"/>
    <lineage>
        <taxon>Eukaryota</taxon>
        <taxon>Viridiplantae</taxon>
        <taxon>Streptophyta</taxon>
        <taxon>Embryophyta</taxon>
        <taxon>Tracheophyta</taxon>
        <taxon>Spermatophyta</taxon>
        <taxon>Magnoliopsida</taxon>
        <taxon>eudicotyledons</taxon>
        <taxon>Gunneridae</taxon>
        <taxon>Pentapetalae</taxon>
        <taxon>rosids</taxon>
        <taxon>fabids</taxon>
        <taxon>Malpighiales</taxon>
        <taxon>Euphorbiaceae</taxon>
        <taxon>Crotonoideae</taxon>
        <taxon>Manihoteae</taxon>
        <taxon>Manihot</taxon>
    </lineage>
</organism>
<evidence type="ECO:0000313" key="2">
    <source>
        <dbReference type="Proteomes" id="UP000091857"/>
    </source>
</evidence>
<reference evidence="2" key="1">
    <citation type="journal article" date="2016" name="Nat. Biotechnol.">
        <title>Sequencing wild and cultivated cassava and related species reveals extensive interspecific hybridization and genetic diversity.</title>
        <authorList>
            <person name="Bredeson J.V."/>
            <person name="Lyons J.B."/>
            <person name="Prochnik S.E."/>
            <person name="Wu G.A."/>
            <person name="Ha C.M."/>
            <person name="Edsinger-Gonzales E."/>
            <person name="Grimwood J."/>
            <person name="Schmutz J."/>
            <person name="Rabbi I.Y."/>
            <person name="Egesi C."/>
            <person name="Nauluvula P."/>
            <person name="Lebot V."/>
            <person name="Ndunguru J."/>
            <person name="Mkamilo G."/>
            <person name="Bart R.S."/>
            <person name="Setter T.L."/>
            <person name="Gleadow R.M."/>
            <person name="Kulakow P."/>
            <person name="Ferguson M.E."/>
            <person name="Rounsley S."/>
            <person name="Rokhsar D.S."/>
        </authorList>
    </citation>
    <scope>NUCLEOTIDE SEQUENCE [LARGE SCALE GENOMIC DNA]</scope>
    <source>
        <strain evidence="2">cv. AM560-2</strain>
    </source>
</reference>